<name>A0ABY8USE8_9BACI</name>
<organism evidence="2 3">
    <name type="scientific">Pontibacillus chungwhensis</name>
    <dbReference type="NCBI Taxonomy" id="265426"/>
    <lineage>
        <taxon>Bacteria</taxon>
        <taxon>Bacillati</taxon>
        <taxon>Bacillota</taxon>
        <taxon>Bacilli</taxon>
        <taxon>Bacillales</taxon>
        <taxon>Bacillaceae</taxon>
        <taxon>Pontibacillus</taxon>
    </lineage>
</organism>
<feature type="domain" description="DOD-type homing endonuclease" evidence="1">
    <location>
        <begin position="76"/>
        <end position="204"/>
    </location>
</feature>
<keyword evidence="3" id="KW-1185">Reference proteome</keyword>
<gene>
    <name evidence="2" type="ORF">QNI29_10795</name>
</gene>
<keyword evidence="2" id="KW-0255">Endonuclease</keyword>
<evidence type="ECO:0000313" key="2">
    <source>
        <dbReference type="EMBL" id="WIF96245.1"/>
    </source>
</evidence>
<dbReference type="Pfam" id="PF14528">
    <property type="entry name" value="LAGLIDADG_3"/>
    <property type="match status" value="2"/>
</dbReference>
<protein>
    <submittedName>
        <fullName evidence="2">LAGLIDADG family homing endonuclease</fullName>
    </submittedName>
</protein>
<evidence type="ECO:0000313" key="3">
    <source>
        <dbReference type="Proteomes" id="UP001236652"/>
    </source>
</evidence>
<dbReference type="SUPFAM" id="SSF55608">
    <property type="entry name" value="Homing endonucleases"/>
    <property type="match status" value="2"/>
</dbReference>
<accession>A0ABY8USE8</accession>
<keyword evidence="2" id="KW-0378">Hydrolase</keyword>
<dbReference type="Gene3D" id="3.10.28.10">
    <property type="entry name" value="Homing endonucleases"/>
    <property type="match status" value="1"/>
</dbReference>
<proteinExistence type="predicted"/>
<keyword evidence="2" id="KW-0540">Nuclease</keyword>
<dbReference type="InterPro" id="IPR027434">
    <property type="entry name" value="Homing_endonucl"/>
</dbReference>
<dbReference type="RefSeq" id="WP_231416490.1">
    <property type="nucleotide sequence ID" value="NZ_CP126446.1"/>
</dbReference>
<dbReference type="Proteomes" id="UP001236652">
    <property type="component" value="Chromosome"/>
</dbReference>
<dbReference type="InterPro" id="IPR004042">
    <property type="entry name" value="Intein_endonuc_central"/>
</dbReference>
<dbReference type="InterPro" id="IPR004860">
    <property type="entry name" value="LAGLIDADG_dom"/>
</dbReference>
<evidence type="ECO:0000259" key="1">
    <source>
        <dbReference type="PROSITE" id="PS50819"/>
    </source>
</evidence>
<dbReference type="GO" id="GO:0004519">
    <property type="term" value="F:endonuclease activity"/>
    <property type="evidence" value="ECO:0007669"/>
    <property type="project" value="UniProtKB-KW"/>
</dbReference>
<dbReference type="PROSITE" id="PS50819">
    <property type="entry name" value="INTEIN_ENDONUCLEASE"/>
    <property type="match status" value="1"/>
</dbReference>
<sequence>MPRKPGITDDYMITLYKKGTSFKVMKEISGLSDRAIRNILYKHKIEMNREQYSGQPRKYSVNEHFFKTWTHEMAWVLGLFVTDGCVNQTNSISFAQKDERILRMIAKHMDAENNIIPPSSTRNISTLIINSKILKNDLKNLGILSNKSRTVKFPEVPDVYLPSFVRGVIDGDGWVQKTGYVMNVTSASNKFALELLKVFQKWKLRSEIKTETTKNGKEIYRIWVKGKETLPELANIIYNNAGESYVYIKRERMTIHSGPKSNQIDFS</sequence>
<dbReference type="EMBL" id="CP126446">
    <property type="protein sequence ID" value="WIF96245.1"/>
    <property type="molecule type" value="Genomic_DNA"/>
</dbReference>
<reference evidence="2 3" key="1">
    <citation type="submission" date="2023-05" db="EMBL/GenBank/DDBJ databases">
        <title>Comparative genomics reveals the evidence of polycyclic aromatic hydrocarbons degradation in moderately halophilic genus Pontibacillus.</title>
        <authorList>
            <person name="Yang H."/>
            <person name="Qian Z."/>
        </authorList>
    </citation>
    <scope>NUCLEOTIDE SEQUENCE [LARGE SCALE GENOMIC DNA]</scope>
    <source>
        <strain evidence="3">HN14</strain>
    </source>
</reference>